<dbReference type="InterPro" id="IPR020058">
    <property type="entry name" value="Glu/Gln-tRNA-synth_Ib_cat-dom"/>
</dbReference>
<evidence type="ECO:0000256" key="7">
    <source>
        <dbReference type="HAMAP-Rule" id="MF_01428"/>
    </source>
</evidence>
<evidence type="ECO:0000256" key="5">
    <source>
        <dbReference type="ARBA" id="ARBA00022840"/>
    </source>
</evidence>
<dbReference type="GO" id="GO:0004818">
    <property type="term" value="F:glutamate-tRNA ligase activity"/>
    <property type="evidence" value="ECO:0007669"/>
    <property type="project" value="TreeGrafter"/>
</dbReference>
<dbReference type="EMBL" id="CP036287">
    <property type="protein sequence ID" value="QDU67488.1"/>
    <property type="molecule type" value="Genomic_DNA"/>
</dbReference>
<feature type="binding site" evidence="7">
    <location>
        <position position="130"/>
    </location>
    <ligand>
        <name>Zn(2+)</name>
        <dbReference type="ChEBI" id="CHEBI:29105"/>
    </ligand>
</feature>
<sequence>MGPPATLRDDATVVGRLAPSPTGPLHLGHARSFLAAWWSARTQGGSIHLRIEDLDGDRCRPEFADAARRDLEWLGLDWDDELLQSTDLTPYQQAVERLFASGDAYPCVCSRTDIRSALSAPHATGGELRYPGTCRGRYASVAEAEAESGQPAGVRLLVPDGSFAIHDALAGEFRAEPAQECGDFLLVRRDGAIAYQLAVVVDDGRQGVTEVVRGDDLLPSAVRQSILQQRLGLREPRWMHLPLVVDAAGRRLAKRDGDPSLAELREQGVAATDLIAWLAQTCGMGERGARHSARDWLDRWDPARLGREPVVFRPDRLLPSRAGGER</sequence>
<dbReference type="AlphaFoldDB" id="A0A518BKI6"/>
<reference evidence="10 11" key="1">
    <citation type="submission" date="2019-02" db="EMBL/GenBank/DDBJ databases">
        <title>Deep-cultivation of Planctomycetes and their phenomic and genomic characterization uncovers novel biology.</title>
        <authorList>
            <person name="Wiegand S."/>
            <person name="Jogler M."/>
            <person name="Boedeker C."/>
            <person name="Pinto D."/>
            <person name="Vollmers J."/>
            <person name="Rivas-Marin E."/>
            <person name="Kohn T."/>
            <person name="Peeters S.H."/>
            <person name="Heuer A."/>
            <person name="Rast P."/>
            <person name="Oberbeckmann S."/>
            <person name="Bunk B."/>
            <person name="Jeske O."/>
            <person name="Meyerdierks A."/>
            <person name="Storesund J.E."/>
            <person name="Kallscheuer N."/>
            <person name="Luecker S."/>
            <person name="Lage O.M."/>
            <person name="Pohl T."/>
            <person name="Merkel B.J."/>
            <person name="Hornburger P."/>
            <person name="Mueller R.-W."/>
            <person name="Bruemmer F."/>
            <person name="Labrenz M."/>
            <person name="Spormann A.M."/>
            <person name="Op den Camp H."/>
            <person name="Overmann J."/>
            <person name="Amann R."/>
            <person name="Jetten M.S.M."/>
            <person name="Mascher T."/>
            <person name="Medema M.H."/>
            <person name="Devos D.P."/>
            <person name="Kaster A.-K."/>
            <person name="Ovreas L."/>
            <person name="Rohde M."/>
            <person name="Galperin M.Y."/>
            <person name="Jogler C."/>
        </authorList>
    </citation>
    <scope>NUCLEOTIDE SEQUENCE [LARGE SCALE GENOMIC DNA]</scope>
    <source>
        <strain evidence="10 11">Pla133</strain>
    </source>
</reference>
<feature type="binding site" evidence="7">
    <location>
        <position position="109"/>
    </location>
    <ligand>
        <name>Zn(2+)</name>
        <dbReference type="ChEBI" id="CHEBI:29105"/>
    </ligand>
</feature>
<comment type="cofactor">
    <cofactor evidence="7">
        <name>Zn(2+)</name>
        <dbReference type="ChEBI" id="CHEBI:29105"/>
    </cofactor>
    <text evidence="7">Binds 1 zinc ion per subunit.</text>
</comment>
<keyword evidence="5 7" id="KW-0067">ATP-binding</keyword>
<feature type="binding site" evidence="7">
    <location>
        <position position="213"/>
    </location>
    <ligand>
        <name>L-glutamate</name>
        <dbReference type="ChEBI" id="CHEBI:29985"/>
    </ligand>
</feature>
<gene>
    <name evidence="10" type="primary">gltX_1</name>
    <name evidence="7" type="synonym">gluQ</name>
    <name evidence="10" type="ORF">Pla133_25720</name>
</gene>
<keyword evidence="4 7" id="KW-0862">Zinc</keyword>
<dbReference type="InterPro" id="IPR001412">
    <property type="entry name" value="aa-tRNA-synth_I_CS"/>
</dbReference>
<evidence type="ECO:0000256" key="2">
    <source>
        <dbReference type="ARBA" id="ARBA00022723"/>
    </source>
</evidence>
<dbReference type="SUPFAM" id="SSF52374">
    <property type="entry name" value="Nucleotidylyl transferase"/>
    <property type="match status" value="1"/>
</dbReference>
<keyword evidence="1 7" id="KW-0436">Ligase</keyword>
<dbReference type="Proteomes" id="UP000316921">
    <property type="component" value="Chromosome"/>
</dbReference>
<feature type="short sequence motif" description="'HIGH' region" evidence="7">
    <location>
        <begin position="19"/>
        <end position="29"/>
    </location>
</feature>
<dbReference type="InterPro" id="IPR000924">
    <property type="entry name" value="Glu/Gln-tRNA-synth"/>
</dbReference>
<dbReference type="NCBIfam" id="NF004315">
    <property type="entry name" value="PRK05710.1-4"/>
    <property type="match status" value="1"/>
</dbReference>
<evidence type="ECO:0000313" key="10">
    <source>
        <dbReference type="EMBL" id="QDU67488.1"/>
    </source>
</evidence>
<dbReference type="PANTHER" id="PTHR43311:SF1">
    <property type="entry name" value="GLUTAMYL-Q TRNA(ASP) SYNTHETASE"/>
    <property type="match status" value="1"/>
</dbReference>
<dbReference type="PROSITE" id="PS00178">
    <property type="entry name" value="AA_TRNA_LIGASE_I"/>
    <property type="match status" value="1"/>
</dbReference>
<keyword evidence="6 7" id="KW-0030">Aminoacyl-tRNA synthetase</keyword>
<dbReference type="NCBIfam" id="TIGR03838">
    <property type="entry name" value="queuosine_YadB"/>
    <property type="match status" value="1"/>
</dbReference>
<evidence type="ECO:0000256" key="8">
    <source>
        <dbReference type="RuleBase" id="RU363037"/>
    </source>
</evidence>
<comment type="function">
    <text evidence="7">Catalyzes the tRNA-independent activation of glutamate in presence of ATP and the subsequent transfer of glutamate onto a tRNA(Asp). Glutamate is transferred on the 2-amino-5-(4,5-dihydroxy-2-cyclopenten-1-yl) moiety of the queuosine in the wobble position of the QUC anticodon.</text>
</comment>
<dbReference type="GO" id="GO:0006424">
    <property type="term" value="P:glutamyl-tRNA aminoacylation"/>
    <property type="evidence" value="ECO:0007669"/>
    <property type="project" value="InterPro"/>
</dbReference>
<dbReference type="PANTHER" id="PTHR43311">
    <property type="entry name" value="GLUTAMATE--TRNA LIGASE"/>
    <property type="match status" value="1"/>
</dbReference>
<dbReference type="GO" id="GO:0008270">
    <property type="term" value="F:zinc ion binding"/>
    <property type="evidence" value="ECO:0007669"/>
    <property type="project" value="UniProtKB-UniRule"/>
</dbReference>
<feature type="binding site" evidence="7">
    <location>
        <begin position="16"/>
        <end position="20"/>
    </location>
    <ligand>
        <name>L-glutamate</name>
        <dbReference type="ChEBI" id="CHEBI:29985"/>
    </ligand>
</feature>
<dbReference type="HAMAP" id="MF_01428">
    <property type="entry name" value="Glu_Q_tRNA_synth"/>
    <property type="match status" value="1"/>
</dbReference>
<dbReference type="RefSeq" id="WP_145065716.1">
    <property type="nucleotide sequence ID" value="NZ_CP036287.1"/>
</dbReference>
<organism evidence="10 11">
    <name type="scientific">Engelhardtia mirabilis</name>
    <dbReference type="NCBI Taxonomy" id="2528011"/>
    <lineage>
        <taxon>Bacteria</taxon>
        <taxon>Pseudomonadati</taxon>
        <taxon>Planctomycetota</taxon>
        <taxon>Planctomycetia</taxon>
        <taxon>Planctomycetia incertae sedis</taxon>
        <taxon>Engelhardtia</taxon>
    </lineage>
</organism>
<dbReference type="Gene3D" id="3.40.50.620">
    <property type="entry name" value="HUPs"/>
    <property type="match status" value="1"/>
</dbReference>
<protein>
    <recommendedName>
        <fullName evidence="7">Glutamyl-Q tRNA(Asp) synthetase</fullName>
        <shortName evidence="7">Glu-Q-RSs</shortName>
        <ecNumber evidence="7">6.1.1.-</ecNumber>
    </recommendedName>
</protein>
<evidence type="ECO:0000313" key="11">
    <source>
        <dbReference type="Proteomes" id="UP000316921"/>
    </source>
</evidence>
<dbReference type="Pfam" id="PF00749">
    <property type="entry name" value="tRNA-synt_1c"/>
    <property type="match status" value="1"/>
</dbReference>
<dbReference type="GO" id="GO:0005829">
    <property type="term" value="C:cytosol"/>
    <property type="evidence" value="ECO:0007669"/>
    <property type="project" value="TreeGrafter"/>
</dbReference>
<dbReference type="NCBIfam" id="NF004314">
    <property type="entry name" value="PRK05710.1-3"/>
    <property type="match status" value="1"/>
</dbReference>
<accession>A0A518BKI6</accession>
<feature type="binding site" evidence="7">
    <location>
        <position position="195"/>
    </location>
    <ligand>
        <name>L-glutamate</name>
        <dbReference type="ChEBI" id="CHEBI:29985"/>
    </ligand>
</feature>
<keyword evidence="11" id="KW-1185">Reference proteome</keyword>
<evidence type="ECO:0000256" key="6">
    <source>
        <dbReference type="ARBA" id="ARBA00023146"/>
    </source>
</evidence>
<evidence type="ECO:0000256" key="3">
    <source>
        <dbReference type="ARBA" id="ARBA00022741"/>
    </source>
</evidence>
<feature type="domain" description="Glutamyl/glutaminyl-tRNA synthetase class Ib catalytic" evidence="9">
    <location>
        <begin position="13"/>
        <end position="280"/>
    </location>
</feature>
<evidence type="ECO:0000256" key="1">
    <source>
        <dbReference type="ARBA" id="ARBA00022598"/>
    </source>
</evidence>
<proteinExistence type="inferred from homology"/>
<keyword evidence="3 7" id="KW-0547">Nucleotide-binding</keyword>
<keyword evidence="2 7" id="KW-0479">Metal-binding</keyword>
<feature type="binding site" evidence="7">
    <location>
        <position position="134"/>
    </location>
    <ligand>
        <name>Zn(2+)</name>
        <dbReference type="ChEBI" id="CHEBI:29105"/>
    </ligand>
</feature>
<feature type="binding site" evidence="7">
    <location>
        <position position="52"/>
    </location>
    <ligand>
        <name>L-glutamate</name>
        <dbReference type="ChEBI" id="CHEBI:29985"/>
    </ligand>
</feature>
<dbReference type="EC" id="6.1.1.-" evidence="7"/>
<name>A0A518BKI6_9BACT</name>
<feature type="short sequence motif" description="'KMSKS' region" evidence="7">
    <location>
        <begin position="251"/>
        <end position="255"/>
    </location>
</feature>
<dbReference type="InterPro" id="IPR022380">
    <property type="entry name" value="Glu-Q_tRNA(Asp)_Synthase"/>
</dbReference>
<dbReference type="PRINTS" id="PR00987">
    <property type="entry name" value="TRNASYNTHGLU"/>
</dbReference>
<feature type="binding site" evidence="7">
    <location>
        <position position="107"/>
    </location>
    <ligand>
        <name>Zn(2+)</name>
        <dbReference type="ChEBI" id="CHEBI:29105"/>
    </ligand>
</feature>
<dbReference type="GO" id="GO:0005524">
    <property type="term" value="F:ATP binding"/>
    <property type="evidence" value="ECO:0007669"/>
    <property type="project" value="UniProtKB-KW"/>
</dbReference>
<dbReference type="InterPro" id="IPR014729">
    <property type="entry name" value="Rossmann-like_a/b/a_fold"/>
</dbReference>
<keyword evidence="8" id="KW-0648">Protein biosynthesis</keyword>
<comment type="similarity">
    <text evidence="7">Belongs to the class-I aminoacyl-tRNA synthetase family. GluQ subfamily.</text>
</comment>
<dbReference type="GO" id="GO:0006400">
    <property type="term" value="P:tRNA modification"/>
    <property type="evidence" value="ECO:0007669"/>
    <property type="project" value="InterPro"/>
</dbReference>
<dbReference type="KEGG" id="pbap:Pla133_25720"/>
<dbReference type="InterPro" id="IPR049940">
    <property type="entry name" value="GluQ/Sye"/>
</dbReference>
<feature type="binding site" evidence="7">
    <location>
        <position position="254"/>
    </location>
    <ligand>
        <name>ATP</name>
        <dbReference type="ChEBI" id="CHEBI:30616"/>
    </ligand>
</feature>
<evidence type="ECO:0000259" key="9">
    <source>
        <dbReference type="Pfam" id="PF00749"/>
    </source>
</evidence>
<evidence type="ECO:0000256" key="4">
    <source>
        <dbReference type="ARBA" id="ARBA00022833"/>
    </source>
</evidence>